<dbReference type="InterPro" id="IPR038765">
    <property type="entry name" value="Papain-like_cys_pep_sf"/>
</dbReference>
<accession>A0ABS7YTR6</accession>
<dbReference type="InterPro" id="IPR052062">
    <property type="entry name" value="Murein_DD/LD_carboxypeptidase"/>
</dbReference>
<organism evidence="11 12">
    <name type="scientific">Vibrio tritonius</name>
    <dbReference type="NCBI Taxonomy" id="1435069"/>
    <lineage>
        <taxon>Bacteria</taxon>
        <taxon>Pseudomonadati</taxon>
        <taxon>Pseudomonadota</taxon>
        <taxon>Gammaproteobacteria</taxon>
        <taxon>Vibrionales</taxon>
        <taxon>Vibrionaceae</taxon>
        <taxon>Vibrio</taxon>
    </lineage>
</organism>
<evidence type="ECO:0000256" key="2">
    <source>
        <dbReference type="ARBA" id="ARBA00007074"/>
    </source>
</evidence>
<evidence type="ECO:0000256" key="1">
    <source>
        <dbReference type="ARBA" id="ARBA00004635"/>
    </source>
</evidence>
<dbReference type="SUPFAM" id="SSF54001">
    <property type="entry name" value="Cysteine proteinases"/>
    <property type="match status" value="1"/>
</dbReference>
<name>A0ABS7YTR6_9VIBR</name>
<sequence length="181" mass="20884">MLKRPFVTKALFQHRDVHLYLSTILLGIVLSGCASEPQEIPLVTPQNQAHQLNARHEQTLFDVYQQWEGVPYRWGGNTQSGVDCSAFVQIAFQDAWQISLPRTTKSQSNTGKKINRKDAHYGDLVFFRINSTLEHVGVYIGNQRFMHASSSKGVIISRLDNPYWASKFWQFRRISRPYTVR</sequence>
<comment type="similarity">
    <text evidence="2">Belongs to the peptidase C40 family.</text>
</comment>
<protein>
    <submittedName>
        <fullName evidence="11">NlpC/P60 family protein</fullName>
    </submittedName>
</protein>
<evidence type="ECO:0000256" key="7">
    <source>
        <dbReference type="ARBA" id="ARBA00023136"/>
    </source>
</evidence>
<keyword evidence="3" id="KW-0645">Protease</keyword>
<gene>
    <name evidence="11" type="ORF">LDJ79_23175</name>
</gene>
<evidence type="ECO:0000313" key="12">
    <source>
        <dbReference type="Proteomes" id="UP001199044"/>
    </source>
</evidence>
<evidence type="ECO:0000256" key="4">
    <source>
        <dbReference type="ARBA" id="ARBA00022729"/>
    </source>
</evidence>
<keyword evidence="4" id="KW-0732">Signal</keyword>
<evidence type="ECO:0000313" key="11">
    <source>
        <dbReference type="EMBL" id="MCA2019031.1"/>
    </source>
</evidence>
<evidence type="ECO:0000256" key="8">
    <source>
        <dbReference type="ARBA" id="ARBA00023139"/>
    </source>
</evidence>
<keyword evidence="8" id="KW-0564">Palmitate</keyword>
<reference evidence="12" key="1">
    <citation type="submission" date="2023-07" db="EMBL/GenBank/DDBJ databases">
        <title>Molecular identification of indigenous halophilic bacteria isolated from red sea cost, biodegradation of synthetic dyes and assessment of degraded metabolite toxicity.</title>
        <authorList>
            <person name="Chaieb K."/>
            <person name="Altayb H.N."/>
        </authorList>
    </citation>
    <scope>NUCLEOTIDE SEQUENCE [LARGE SCALE GENOMIC DNA]</scope>
    <source>
        <strain evidence="12">K20</strain>
    </source>
</reference>
<dbReference type="InterPro" id="IPR000064">
    <property type="entry name" value="NLP_P60_dom"/>
</dbReference>
<proteinExistence type="inferred from homology"/>
<evidence type="ECO:0000256" key="3">
    <source>
        <dbReference type="ARBA" id="ARBA00022670"/>
    </source>
</evidence>
<keyword evidence="7" id="KW-0472">Membrane</keyword>
<evidence type="ECO:0000259" key="10">
    <source>
        <dbReference type="PROSITE" id="PS51935"/>
    </source>
</evidence>
<evidence type="ECO:0000256" key="5">
    <source>
        <dbReference type="ARBA" id="ARBA00022801"/>
    </source>
</evidence>
<evidence type="ECO:0000256" key="6">
    <source>
        <dbReference type="ARBA" id="ARBA00022807"/>
    </source>
</evidence>
<keyword evidence="6" id="KW-0788">Thiol protease</keyword>
<dbReference type="Proteomes" id="UP001199044">
    <property type="component" value="Unassembled WGS sequence"/>
</dbReference>
<dbReference type="PANTHER" id="PTHR47360:SF3">
    <property type="entry name" value="MUREIN DD-ENDOPEPTIDASE MEPS_MUREIN LD-CARBOXYPEPTIDASE"/>
    <property type="match status" value="1"/>
</dbReference>
<dbReference type="PROSITE" id="PS51935">
    <property type="entry name" value="NLPC_P60"/>
    <property type="match status" value="1"/>
</dbReference>
<dbReference type="PANTHER" id="PTHR47360">
    <property type="entry name" value="MUREIN DD-ENDOPEPTIDASE MEPS/MUREIN LD-CARBOXYPEPTIDASE"/>
    <property type="match status" value="1"/>
</dbReference>
<comment type="caution">
    <text evidence="11">The sequence shown here is derived from an EMBL/GenBank/DDBJ whole genome shotgun (WGS) entry which is preliminary data.</text>
</comment>
<dbReference type="EMBL" id="JAIWIU010000239">
    <property type="protein sequence ID" value="MCA2019031.1"/>
    <property type="molecule type" value="Genomic_DNA"/>
</dbReference>
<dbReference type="Pfam" id="PF00877">
    <property type="entry name" value="NLPC_P60"/>
    <property type="match status" value="1"/>
</dbReference>
<dbReference type="RefSeq" id="WP_225252287.1">
    <property type="nucleotide sequence ID" value="NZ_JAIWIU010000239.1"/>
</dbReference>
<dbReference type="Gene3D" id="3.90.1720.10">
    <property type="entry name" value="endopeptidase domain like (from Nostoc punctiforme)"/>
    <property type="match status" value="1"/>
</dbReference>
<keyword evidence="12" id="KW-1185">Reference proteome</keyword>
<keyword evidence="9" id="KW-0449">Lipoprotein</keyword>
<feature type="domain" description="NlpC/P60" evidence="10">
    <location>
        <begin position="54"/>
        <end position="175"/>
    </location>
</feature>
<dbReference type="PROSITE" id="PS51257">
    <property type="entry name" value="PROKAR_LIPOPROTEIN"/>
    <property type="match status" value="1"/>
</dbReference>
<evidence type="ECO:0000256" key="9">
    <source>
        <dbReference type="ARBA" id="ARBA00023288"/>
    </source>
</evidence>
<comment type="subcellular location">
    <subcellularLocation>
        <location evidence="1">Membrane</location>
        <topology evidence="1">Lipid-anchor</topology>
    </subcellularLocation>
</comment>
<keyword evidence="5" id="KW-0378">Hydrolase</keyword>